<protein>
    <submittedName>
        <fullName evidence="2">Uncharacterized protein</fullName>
    </submittedName>
</protein>
<evidence type="ECO:0000256" key="1">
    <source>
        <dbReference type="SAM" id="MobiDB-lite"/>
    </source>
</evidence>
<gene>
    <name evidence="2" type="ORF">QYE76_006389</name>
</gene>
<comment type="caution">
    <text evidence="2">The sequence shown here is derived from an EMBL/GenBank/DDBJ whole genome shotgun (WGS) entry which is preliminary data.</text>
</comment>
<feature type="compositionally biased region" description="Gly residues" evidence="1">
    <location>
        <begin position="95"/>
        <end position="104"/>
    </location>
</feature>
<evidence type="ECO:0000313" key="2">
    <source>
        <dbReference type="EMBL" id="KAK1632074.1"/>
    </source>
</evidence>
<keyword evidence="3" id="KW-1185">Reference proteome</keyword>
<organism evidence="2 3">
    <name type="scientific">Lolium multiflorum</name>
    <name type="common">Italian ryegrass</name>
    <name type="synonym">Lolium perenne subsp. multiflorum</name>
    <dbReference type="NCBI Taxonomy" id="4521"/>
    <lineage>
        <taxon>Eukaryota</taxon>
        <taxon>Viridiplantae</taxon>
        <taxon>Streptophyta</taxon>
        <taxon>Embryophyta</taxon>
        <taxon>Tracheophyta</taxon>
        <taxon>Spermatophyta</taxon>
        <taxon>Magnoliopsida</taxon>
        <taxon>Liliopsida</taxon>
        <taxon>Poales</taxon>
        <taxon>Poaceae</taxon>
        <taxon>BOP clade</taxon>
        <taxon>Pooideae</taxon>
        <taxon>Poodae</taxon>
        <taxon>Poeae</taxon>
        <taxon>Poeae Chloroplast Group 2 (Poeae type)</taxon>
        <taxon>Loliodinae</taxon>
        <taxon>Loliinae</taxon>
        <taxon>Lolium</taxon>
    </lineage>
</organism>
<dbReference type="AlphaFoldDB" id="A0AAD8W387"/>
<reference evidence="2" key="1">
    <citation type="submission" date="2023-07" db="EMBL/GenBank/DDBJ databases">
        <title>A chromosome-level genome assembly of Lolium multiflorum.</title>
        <authorList>
            <person name="Chen Y."/>
            <person name="Copetti D."/>
            <person name="Kolliker R."/>
            <person name="Studer B."/>
        </authorList>
    </citation>
    <scope>NUCLEOTIDE SEQUENCE</scope>
    <source>
        <strain evidence="2">02402/16</strain>
        <tissue evidence="2">Leaf</tissue>
    </source>
</reference>
<accession>A0AAD8W387</accession>
<sequence>MPAASSSPASSRRRLRRIVVDEKTRRRVVVDEAAELELEDEEIGDFGGREWGYASKLEEMGICKQIGGKIDGIWFSGTRVHTRFAPKSSSESPLRGGGVASGMD</sequence>
<dbReference type="Proteomes" id="UP001231189">
    <property type="component" value="Unassembled WGS sequence"/>
</dbReference>
<name>A0AAD8W387_LOLMU</name>
<feature type="region of interest" description="Disordered" evidence="1">
    <location>
        <begin position="84"/>
        <end position="104"/>
    </location>
</feature>
<evidence type="ECO:0000313" key="3">
    <source>
        <dbReference type="Proteomes" id="UP001231189"/>
    </source>
</evidence>
<proteinExistence type="predicted"/>
<dbReference type="EMBL" id="JAUUTY010000005">
    <property type="protein sequence ID" value="KAK1632074.1"/>
    <property type="molecule type" value="Genomic_DNA"/>
</dbReference>